<name>A0A853JF64_9GAMM</name>
<gene>
    <name evidence="1" type="ORF">H0E84_12675</name>
</gene>
<organism evidence="1 2">
    <name type="scientific">Luteimonas salinisoli</name>
    <dbReference type="NCBI Taxonomy" id="2752307"/>
    <lineage>
        <taxon>Bacteria</taxon>
        <taxon>Pseudomonadati</taxon>
        <taxon>Pseudomonadota</taxon>
        <taxon>Gammaproteobacteria</taxon>
        <taxon>Lysobacterales</taxon>
        <taxon>Lysobacteraceae</taxon>
        <taxon>Luteimonas</taxon>
    </lineage>
</organism>
<dbReference type="SUPFAM" id="SSF54427">
    <property type="entry name" value="NTF2-like"/>
    <property type="match status" value="1"/>
</dbReference>
<evidence type="ECO:0000313" key="1">
    <source>
        <dbReference type="EMBL" id="NZA27237.1"/>
    </source>
</evidence>
<accession>A0A853JF64</accession>
<evidence type="ECO:0008006" key="3">
    <source>
        <dbReference type="Google" id="ProtNLM"/>
    </source>
</evidence>
<sequence length="166" mass="18482">MIKKLLLVLVLAVVALVVHDQGRRISDADVRKYYREQMEALQAYDSEAICAVMAGDFRLEDIQHAAGQTHPSTMDRAAACRQMEEAVALLRMLSEQTGGMLAIEFAYQITRVEISPDGRRALVEATSTAKLGGRLLSRSRSKENLSRSLWRVTSHGGQSQTWNYGD</sequence>
<protein>
    <recommendedName>
        <fullName evidence="3">Nuclear transport factor 2 family protein</fullName>
    </recommendedName>
</protein>
<reference evidence="1 2" key="1">
    <citation type="submission" date="2020-07" db="EMBL/GenBank/DDBJ databases">
        <title>Luteimonas sp. SJ-92.</title>
        <authorList>
            <person name="Huang X.-X."/>
            <person name="Xu L."/>
            <person name="Sun J.-Q."/>
        </authorList>
    </citation>
    <scope>NUCLEOTIDE SEQUENCE [LARGE SCALE GENOMIC DNA]</scope>
    <source>
        <strain evidence="1 2">SJ-92</strain>
    </source>
</reference>
<dbReference type="AlphaFoldDB" id="A0A853JF64"/>
<dbReference type="InterPro" id="IPR032710">
    <property type="entry name" value="NTF2-like_dom_sf"/>
</dbReference>
<comment type="caution">
    <text evidence="1">The sequence shown here is derived from an EMBL/GenBank/DDBJ whole genome shotgun (WGS) entry which is preliminary data.</text>
</comment>
<dbReference type="EMBL" id="JACCKA010000073">
    <property type="protein sequence ID" value="NZA27237.1"/>
    <property type="molecule type" value="Genomic_DNA"/>
</dbReference>
<dbReference type="Proteomes" id="UP000578091">
    <property type="component" value="Unassembled WGS sequence"/>
</dbReference>
<dbReference type="RefSeq" id="WP_180679013.1">
    <property type="nucleotide sequence ID" value="NZ_JACCKA010000073.1"/>
</dbReference>
<keyword evidence="2" id="KW-1185">Reference proteome</keyword>
<evidence type="ECO:0000313" key="2">
    <source>
        <dbReference type="Proteomes" id="UP000578091"/>
    </source>
</evidence>
<proteinExistence type="predicted"/>